<dbReference type="InterPro" id="IPR023296">
    <property type="entry name" value="Glyco_hydro_beta-prop_sf"/>
</dbReference>
<gene>
    <name evidence="1" type="ORF">AADV58_00720</name>
</gene>
<organism evidence="1 2">
    <name type="scientific">Azonexus hydrophilus</name>
    <dbReference type="NCBI Taxonomy" id="418702"/>
    <lineage>
        <taxon>Bacteria</taxon>
        <taxon>Pseudomonadati</taxon>
        <taxon>Pseudomonadota</taxon>
        <taxon>Betaproteobacteria</taxon>
        <taxon>Rhodocyclales</taxon>
        <taxon>Azonexaceae</taxon>
        <taxon>Azonexus</taxon>
    </lineage>
</organism>
<dbReference type="RefSeq" id="WP_341743797.1">
    <property type="nucleotide sequence ID" value="NZ_CP151406.1"/>
</dbReference>
<sequence>MTPLNFFITRKQPFPWRKKGLLFEPGSDGFSHGSHPCAIQIEGDLYVVAFTRRDERQRSHIFLSNAIVSDGRVELLGTPKLALWPGDPCHFDCDGVISVCFVKHSGTIYLYYVGWQNLPEGLWICDTGRAKLDEGEFTLTREFPGPVLGRDKNNPLFAAATAFHVSGDLWQTWYNSGIRWEKTAQGWKHHYGIHYAHSHNGVDWICHPGMCLPFADEYEYAFGRPSVIYREDTYFMWYAHRATQTIDTYRIGFASSADGRQWERNDPLAGIDVSSTGWDSEMICYPCVFEHRGRIYMLYNGNGYGKTGFGLAVMEETL</sequence>
<keyword evidence="2" id="KW-1185">Reference proteome</keyword>
<evidence type="ECO:0000313" key="2">
    <source>
        <dbReference type="Proteomes" id="UP001479520"/>
    </source>
</evidence>
<dbReference type="EMBL" id="CP151406">
    <property type="protein sequence ID" value="WZJ21698.1"/>
    <property type="molecule type" value="Genomic_DNA"/>
</dbReference>
<dbReference type="Gene3D" id="2.115.10.20">
    <property type="entry name" value="Glycosyl hydrolase domain, family 43"/>
    <property type="match status" value="2"/>
</dbReference>
<dbReference type="SUPFAM" id="SSF75005">
    <property type="entry name" value="Arabinanase/levansucrase/invertase"/>
    <property type="match status" value="1"/>
</dbReference>
<evidence type="ECO:0000313" key="1">
    <source>
        <dbReference type="EMBL" id="WZJ21698.1"/>
    </source>
</evidence>
<proteinExistence type="predicted"/>
<dbReference type="Proteomes" id="UP001479520">
    <property type="component" value="Chromosome"/>
</dbReference>
<name>A0ABZ2XGE5_9RHOO</name>
<protein>
    <recommendedName>
        <fullName evidence="3">Glycosyl hydrolase family 32 N-terminal domain-containing protein</fullName>
    </recommendedName>
</protein>
<reference evidence="1 2" key="1">
    <citation type="submission" date="2024-04" db="EMBL/GenBank/DDBJ databases">
        <title>Dissimilatory iodate-reducing microorganisms contribute to the enrichment of iodine in groundwater.</title>
        <authorList>
            <person name="Jiang Z."/>
        </authorList>
    </citation>
    <scope>NUCLEOTIDE SEQUENCE [LARGE SCALE GENOMIC DNA]</scope>
    <source>
        <strain evidence="1 2">NCP973</strain>
    </source>
</reference>
<accession>A0ABZ2XGE5</accession>
<evidence type="ECO:0008006" key="3">
    <source>
        <dbReference type="Google" id="ProtNLM"/>
    </source>
</evidence>